<dbReference type="InterPro" id="IPR045069">
    <property type="entry name" value="MATE_euk"/>
</dbReference>
<feature type="transmembrane region" description="Helical" evidence="6">
    <location>
        <begin position="396"/>
        <end position="418"/>
    </location>
</feature>
<dbReference type="Pfam" id="PF01554">
    <property type="entry name" value="MatE"/>
    <property type="match status" value="2"/>
</dbReference>
<protein>
    <recommendedName>
        <fullName evidence="6">Multidrug and toxin extrusion protein</fullName>
    </recommendedName>
</protein>
<feature type="transmembrane region" description="Helical" evidence="6">
    <location>
        <begin position="62"/>
        <end position="81"/>
    </location>
</feature>
<dbReference type="GO" id="GO:0016020">
    <property type="term" value="C:membrane"/>
    <property type="evidence" value="ECO:0007669"/>
    <property type="project" value="UniProtKB-SubCell"/>
</dbReference>
<feature type="transmembrane region" description="Helical" evidence="6">
    <location>
        <begin position="139"/>
        <end position="164"/>
    </location>
</feature>
<reference evidence="8" key="1">
    <citation type="submission" date="2021-10" db="EMBL/GenBank/DDBJ databases">
        <title>Tropical sea cucumber genome reveals ecological adaptation and Cuvierian tubules defense mechanism.</title>
        <authorList>
            <person name="Chen T."/>
        </authorList>
    </citation>
    <scope>NUCLEOTIDE SEQUENCE</scope>
    <source>
        <strain evidence="8">Nanhai2018</strain>
        <tissue evidence="8">Muscle</tissue>
    </source>
</reference>
<dbReference type="EMBL" id="JAIZAY010000005">
    <property type="protein sequence ID" value="KAJ8041831.1"/>
    <property type="molecule type" value="Genomic_DNA"/>
</dbReference>
<feature type="transmembrane region" description="Helical" evidence="6">
    <location>
        <begin position="461"/>
        <end position="481"/>
    </location>
</feature>
<comment type="caution">
    <text evidence="8">The sequence shown here is derived from an EMBL/GenBank/DDBJ whole genome shotgun (WGS) entry which is preliminary data.</text>
</comment>
<feature type="compositionally biased region" description="Polar residues" evidence="7">
    <location>
        <begin position="1"/>
        <end position="10"/>
    </location>
</feature>
<evidence type="ECO:0000256" key="3">
    <source>
        <dbReference type="ARBA" id="ARBA00022692"/>
    </source>
</evidence>
<keyword evidence="4 6" id="KW-1133">Transmembrane helix</keyword>
<feature type="transmembrane region" description="Helical" evidence="6">
    <location>
        <begin position="237"/>
        <end position="256"/>
    </location>
</feature>
<dbReference type="GO" id="GO:0042910">
    <property type="term" value="F:xenobiotic transmembrane transporter activity"/>
    <property type="evidence" value="ECO:0007669"/>
    <property type="project" value="InterPro"/>
</dbReference>
<dbReference type="CDD" id="cd13132">
    <property type="entry name" value="MATE_eukaryotic"/>
    <property type="match status" value="1"/>
</dbReference>
<proteinExistence type="inferred from homology"/>
<dbReference type="OrthoDB" id="2126698at2759"/>
<feature type="region of interest" description="Disordered" evidence="7">
    <location>
        <begin position="1"/>
        <end position="27"/>
    </location>
</feature>
<feature type="transmembrane region" description="Helical" evidence="6">
    <location>
        <begin position="277"/>
        <end position="296"/>
    </location>
</feature>
<evidence type="ECO:0000256" key="2">
    <source>
        <dbReference type="ARBA" id="ARBA00010199"/>
    </source>
</evidence>
<keyword evidence="9" id="KW-1185">Reference proteome</keyword>
<feature type="transmembrane region" description="Helical" evidence="6">
    <location>
        <begin position="356"/>
        <end position="376"/>
    </location>
</feature>
<comment type="subcellular location">
    <subcellularLocation>
        <location evidence="1">Membrane</location>
        <topology evidence="1">Multi-pass membrane protein</topology>
    </subcellularLocation>
</comment>
<dbReference type="GO" id="GO:0015297">
    <property type="term" value="F:antiporter activity"/>
    <property type="evidence" value="ECO:0007669"/>
    <property type="project" value="InterPro"/>
</dbReference>
<gene>
    <name evidence="8" type="ORF">HOLleu_12747</name>
</gene>
<feature type="transmembrane region" description="Helical" evidence="6">
    <location>
        <begin position="590"/>
        <end position="610"/>
    </location>
</feature>
<dbReference type="Proteomes" id="UP001152320">
    <property type="component" value="Chromosome 5"/>
</dbReference>
<organism evidence="8 9">
    <name type="scientific">Holothuria leucospilota</name>
    <name type="common">Black long sea cucumber</name>
    <name type="synonym">Mertensiothuria leucospilota</name>
    <dbReference type="NCBI Taxonomy" id="206669"/>
    <lineage>
        <taxon>Eukaryota</taxon>
        <taxon>Metazoa</taxon>
        <taxon>Echinodermata</taxon>
        <taxon>Eleutherozoa</taxon>
        <taxon>Echinozoa</taxon>
        <taxon>Holothuroidea</taxon>
        <taxon>Aspidochirotacea</taxon>
        <taxon>Aspidochirotida</taxon>
        <taxon>Holothuriidae</taxon>
        <taxon>Holothuria</taxon>
    </lineage>
</organism>
<sequence>MDRQADNTVISDLEKPHSSSADEIENVRPEEETSRICCKHCILNFSRREVFDEVKNLISHSWLMSTYLVLNYGVNFAPIVFSGHLGNTELAAASLSVAVLGAAVRAVSIGFTSACETFFSQTYGSENKKRVGIELQRSVLCALSVVVLGIVICLNADTILLLLGQDAKTSAYAGVFLTMYSPGIPAEILCMVLVKYLQCQSILVPVVIILISVNVINVGCHFLFIYGFGLGFRGSPIALLVAVYAMVFHLLAYIYFKGIYKTTWSGWSWKCLEGWGKFYKLGIAGSLMVSFEWWSFEVGLFLAGLLGETAIGVQSVALHLISMAYMVPLGISIAASIRLGNNLGANKPREARLSSLAALLVCWAFAFLEAILFLSLRHNLGYIFTKDETIINEVGPVIMLFALLVFFDNTACCCSGIVRGTGRQILGAVINFIGFYILGLPVSAALMFFTPLEGQGYWMGQTWALFAQSVMFAVYVCNLNWPLEAKRALKKAGMLVAVCTQEEETSFNYNEIPTKGNEPASDATCVSGTTDTMQEIPGDGWMDEGRGSEDMPNGIYHRLPDTEPQSPLQYQDVEVISSKESFLFLLFKRLLVLGLFTFILLVGIFFRIFIVHEGAYSIGVNDTLSY</sequence>
<feature type="transmembrane region" description="Helical" evidence="6">
    <location>
        <begin position="316"/>
        <end position="335"/>
    </location>
</feature>
<keyword evidence="3 6" id="KW-0812">Transmembrane</keyword>
<dbReference type="InterPro" id="IPR002528">
    <property type="entry name" value="MATE_fam"/>
</dbReference>
<evidence type="ECO:0000313" key="8">
    <source>
        <dbReference type="EMBL" id="KAJ8041831.1"/>
    </source>
</evidence>
<feature type="transmembrane region" description="Helical" evidence="6">
    <location>
        <begin position="93"/>
        <end position="119"/>
    </location>
</feature>
<keyword evidence="5 6" id="KW-0472">Membrane</keyword>
<dbReference type="NCBIfam" id="TIGR00797">
    <property type="entry name" value="matE"/>
    <property type="match status" value="1"/>
</dbReference>
<dbReference type="AlphaFoldDB" id="A0A9Q1CAM2"/>
<evidence type="ECO:0000256" key="4">
    <source>
        <dbReference type="ARBA" id="ARBA00022989"/>
    </source>
</evidence>
<comment type="similarity">
    <text evidence="2 6">Belongs to the multi antimicrobial extrusion (MATE) (TC 2.A.66.1) family.</text>
</comment>
<accession>A0A9Q1CAM2</accession>
<dbReference type="PANTHER" id="PTHR11206">
    <property type="entry name" value="MULTIDRUG RESISTANCE PROTEIN"/>
    <property type="match status" value="1"/>
</dbReference>
<dbReference type="GO" id="GO:1990961">
    <property type="term" value="P:xenobiotic detoxification by transmembrane export across the plasma membrane"/>
    <property type="evidence" value="ECO:0007669"/>
    <property type="project" value="InterPro"/>
</dbReference>
<name>A0A9Q1CAM2_HOLLE</name>
<evidence type="ECO:0000256" key="6">
    <source>
        <dbReference type="RuleBase" id="RU004914"/>
    </source>
</evidence>
<evidence type="ECO:0000313" key="9">
    <source>
        <dbReference type="Proteomes" id="UP001152320"/>
    </source>
</evidence>
<evidence type="ECO:0000256" key="5">
    <source>
        <dbReference type="ARBA" id="ARBA00023136"/>
    </source>
</evidence>
<evidence type="ECO:0000256" key="7">
    <source>
        <dbReference type="SAM" id="MobiDB-lite"/>
    </source>
</evidence>
<feature type="transmembrane region" description="Helical" evidence="6">
    <location>
        <begin position="425"/>
        <end position="449"/>
    </location>
</feature>
<feature type="transmembrane region" description="Helical" evidence="6">
    <location>
        <begin position="170"/>
        <end position="194"/>
    </location>
</feature>
<evidence type="ECO:0000256" key="1">
    <source>
        <dbReference type="ARBA" id="ARBA00004141"/>
    </source>
</evidence>
<feature type="transmembrane region" description="Helical" evidence="6">
    <location>
        <begin position="201"/>
        <end position="225"/>
    </location>
</feature>